<evidence type="ECO:0000313" key="1">
    <source>
        <dbReference type="EMBL" id="MEZ8055595.1"/>
    </source>
</evidence>
<gene>
    <name evidence="1" type="ORF">ACED57_20980</name>
</gene>
<dbReference type="PANTHER" id="PTHR34631">
    <property type="match status" value="1"/>
</dbReference>
<dbReference type="RefSeq" id="WP_368085671.1">
    <property type="nucleotide sequence ID" value="NZ_JBGOOL010000086.1"/>
</dbReference>
<reference evidence="1 2" key="1">
    <citation type="submission" date="2024-06" db="EMBL/GenBank/DDBJ databases">
        <authorList>
            <person name="Steensen K."/>
            <person name="Seneca J."/>
            <person name="Bartlau N."/>
            <person name="Yu A.X."/>
            <person name="Polz M.F."/>
        </authorList>
    </citation>
    <scope>NUCLEOTIDE SEQUENCE [LARGE SCALE GENOMIC DNA]</scope>
    <source>
        <strain evidence="1 2">1F9</strain>
    </source>
</reference>
<name>A0ABV4KW59_9VIBR</name>
<evidence type="ECO:0000313" key="2">
    <source>
        <dbReference type="Proteomes" id="UP001569175"/>
    </source>
</evidence>
<proteinExistence type="predicted"/>
<evidence type="ECO:0008006" key="3">
    <source>
        <dbReference type="Google" id="ProtNLM"/>
    </source>
</evidence>
<organism evidence="1 2">
    <name type="scientific">Vibrio atlanticus</name>
    <dbReference type="NCBI Taxonomy" id="693153"/>
    <lineage>
        <taxon>Bacteria</taxon>
        <taxon>Pseudomonadati</taxon>
        <taxon>Pseudomonadota</taxon>
        <taxon>Gammaproteobacteria</taxon>
        <taxon>Vibrionales</taxon>
        <taxon>Vibrionaceae</taxon>
        <taxon>Vibrio</taxon>
    </lineage>
</organism>
<sequence length="124" mass="14291">MEVNHISADKMYDTDDVYDALSSELPETDIAIPPKENLYADDAHNPKRMSNLVAYSALGPMRWQKTKQYGKRNVLENAMHRYKTIIGPKLHSRDFNNQQQEMMLAASILNRFTQLGMPESYRVA</sequence>
<dbReference type="PANTHER" id="PTHR34631:SF3">
    <property type="entry name" value="ISSOD12 TRANSPOSASE TNPA_ISSOD12"/>
    <property type="match status" value="1"/>
</dbReference>
<dbReference type="Proteomes" id="UP001569175">
    <property type="component" value="Unassembled WGS sequence"/>
</dbReference>
<dbReference type="EMBL" id="JBGOOL010000086">
    <property type="protein sequence ID" value="MEZ8055595.1"/>
    <property type="molecule type" value="Genomic_DNA"/>
</dbReference>
<keyword evidence="2" id="KW-1185">Reference proteome</keyword>
<comment type="caution">
    <text evidence="1">The sequence shown here is derived from an EMBL/GenBank/DDBJ whole genome shotgun (WGS) entry which is preliminary data.</text>
</comment>
<accession>A0ABV4KW59</accession>
<dbReference type="InterPro" id="IPR053172">
    <property type="entry name" value="Tn903_transposase"/>
</dbReference>
<protein>
    <recommendedName>
        <fullName evidence="3">Transposase</fullName>
    </recommendedName>
</protein>